<dbReference type="Gene3D" id="3.40.1350.10">
    <property type="match status" value="1"/>
</dbReference>
<keyword evidence="2" id="KW-0378">Hydrolase</keyword>
<dbReference type="OrthoDB" id="286650at2"/>
<keyword evidence="2" id="KW-0255">Endonuclease</keyword>
<dbReference type="GO" id="GO:0003677">
    <property type="term" value="F:DNA binding"/>
    <property type="evidence" value="ECO:0007669"/>
    <property type="project" value="InterPro"/>
</dbReference>
<dbReference type="GO" id="GO:0015666">
    <property type="term" value="F:restriction endodeoxyribonuclease activity"/>
    <property type="evidence" value="ECO:0007669"/>
    <property type="project" value="TreeGrafter"/>
</dbReference>
<dbReference type="RefSeq" id="WP_007921871.1">
    <property type="nucleotide sequence ID" value="NZ_ADVG01000005.1"/>
</dbReference>
<dbReference type="PANTHER" id="PTHR30015">
    <property type="entry name" value="MRR RESTRICTION SYSTEM PROTEIN"/>
    <property type="match status" value="1"/>
</dbReference>
<dbReference type="InterPro" id="IPR052906">
    <property type="entry name" value="Type_IV_Methyl-Rstrct_Enzyme"/>
</dbReference>
<dbReference type="STRING" id="485913.Krac_0273"/>
<dbReference type="InterPro" id="IPR011335">
    <property type="entry name" value="Restrct_endonuc-II-like"/>
</dbReference>
<dbReference type="Proteomes" id="UP000004508">
    <property type="component" value="Unassembled WGS sequence"/>
</dbReference>
<dbReference type="InterPro" id="IPR011856">
    <property type="entry name" value="tRNA_endonuc-like_dom_sf"/>
</dbReference>
<reference evidence="2 3" key="1">
    <citation type="journal article" date="2011" name="Stand. Genomic Sci.">
        <title>Non-contiguous finished genome sequence and contextual data of the filamentous soil bacterium Ktedonobacter racemifer type strain (SOSP1-21).</title>
        <authorList>
            <person name="Chang Y.J."/>
            <person name="Land M."/>
            <person name="Hauser L."/>
            <person name="Chertkov O."/>
            <person name="Del Rio T.G."/>
            <person name="Nolan M."/>
            <person name="Copeland A."/>
            <person name="Tice H."/>
            <person name="Cheng J.F."/>
            <person name="Lucas S."/>
            <person name="Han C."/>
            <person name="Goodwin L."/>
            <person name="Pitluck S."/>
            <person name="Ivanova N."/>
            <person name="Ovchinikova G."/>
            <person name="Pati A."/>
            <person name="Chen A."/>
            <person name="Palaniappan K."/>
            <person name="Mavromatis K."/>
            <person name="Liolios K."/>
            <person name="Brettin T."/>
            <person name="Fiebig A."/>
            <person name="Rohde M."/>
            <person name="Abt B."/>
            <person name="Goker M."/>
            <person name="Detter J.C."/>
            <person name="Woyke T."/>
            <person name="Bristow J."/>
            <person name="Eisen J.A."/>
            <person name="Markowitz V."/>
            <person name="Hugenholtz P."/>
            <person name="Kyrpides N.C."/>
            <person name="Klenk H.P."/>
            <person name="Lapidus A."/>
        </authorList>
    </citation>
    <scope>NUCLEOTIDE SEQUENCE [LARGE SCALE GENOMIC DNA]</scope>
    <source>
        <strain evidence="3">DSM 44963</strain>
    </source>
</reference>
<dbReference type="InParanoid" id="D6U7A8"/>
<dbReference type="Pfam" id="PF04471">
    <property type="entry name" value="Mrr_cat"/>
    <property type="match status" value="1"/>
</dbReference>
<dbReference type="AlphaFoldDB" id="D6U7A8"/>
<feature type="domain" description="Restriction endonuclease type IV Mrr" evidence="1">
    <location>
        <begin position="98"/>
        <end position="215"/>
    </location>
</feature>
<evidence type="ECO:0000313" key="2">
    <source>
        <dbReference type="EMBL" id="EFH79769.1"/>
    </source>
</evidence>
<dbReference type="eggNOG" id="COG1715">
    <property type="taxonomic scope" value="Bacteria"/>
</dbReference>
<sequence>MKDEGCSRFGANCPPRGQKLLTSWIWLTLDTALEIGKGWVTHVQEERIRDVVVCWRAWDWRSGRVTNSLAPPGWHCSIETFSLVPLLEQLRAQQISLHDLQWCQFEEVVAELLDKDGFEVQLGRGSKHNGVDIIAIKADPIHCEFMSIWQAKKHERHNKVEVGVIKELAYTRDQLKATKGVIVTTTSLTRGAMTLIEQERHRLHKVDGNDLFTWIQKTRYQINRNRLPDA</sequence>
<dbReference type="EMBL" id="ADVG01000005">
    <property type="protein sequence ID" value="EFH79769.1"/>
    <property type="molecule type" value="Genomic_DNA"/>
</dbReference>
<comment type="caution">
    <text evidence="2">The sequence shown here is derived from an EMBL/GenBank/DDBJ whole genome shotgun (WGS) entry which is preliminary data.</text>
</comment>
<name>D6U7A8_KTERA</name>
<evidence type="ECO:0000313" key="3">
    <source>
        <dbReference type="Proteomes" id="UP000004508"/>
    </source>
</evidence>
<protein>
    <submittedName>
        <fullName evidence="2">Restriction endonuclease</fullName>
    </submittedName>
</protein>
<keyword evidence="3" id="KW-1185">Reference proteome</keyword>
<organism evidence="2 3">
    <name type="scientific">Ktedonobacter racemifer DSM 44963</name>
    <dbReference type="NCBI Taxonomy" id="485913"/>
    <lineage>
        <taxon>Bacteria</taxon>
        <taxon>Bacillati</taxon>
        <taxon>Chloroflexota</taxon>
        <taxon>Ktedonobacteria</taxon>
        <taxon>Ktedonobacterales</taxon>
        <taxon>Ktedonobacteraceae</taxon>
        <taxon>Ktedonobacter</taxon>
    </lineage>
</organism>
<evidence type="ECO:0000259" key="1">
    <source>
        <dbReference type="Pfam" id="PF04471"/>
    </source>
</evidence>
<accession>D6U7A8</accession>
<dbReference type="SUPFAM" id="SSF52980">
    <property type="entry name" value="Restriction endonuclease-like"/>
    <property type="match status" value="1"/>
</dbReference>
<dbReference type="InterPro" id="IPR007560">
    <property type="entry name" value="Restrct_endonuc_IV_Mrr"/>
</dbReference>
<dbReference type="PANTHER" id="PTHR30015:SF6">
    <property type="entry name" value="SLL1429 PROTEIN"/>
    <property type="match status" value="1"/>
</dbReference>
<keyword evidence="2" id="KW-0540">Nuclease</keyword>
<proteinExistence type="predicted"/>
<gene>
    <name evidence="2" type="ORF">Krac_0273</name>
</gene>
<dbReference type="GO" id="GO:0009307">
    <property type="term" value="P:DNA restriction-modification system"/>
    <property type="evidence" value="ECO:0007669"/>
    <property type="project" value="InterPro"/>
</dbReference>